<evidence type="ECO:0000256" key="8">
    <source>
        <dbReference type="ARBA" id="ARBA00022786"/>
    </source>
</evidence>
<feature type="domain" description="RING-type" evidence="14">
    <location>
        <begin position="1108"/>
        <end position="1322"/>
    </location>
</feature>
<evidence type="ECO:0000256" key="1">
    <source>
        <dbReference type="ARBA" id="ARBA00000707"/>
    </source>
</evidence>
<feature type="coiled-coil region" evidence="12">
    <location>
        <begin position="1078"/>
        <end position="1105"/>
    </location>
</feature>
<dbReference type="InterPro" id="IPR044066">
    <property type="entry name" value="TRIAD_supradom"/>
</dbReference>
<dbReference type="InterPro" id="IPR038765">
    <property type="entry name" value="Papain-like_cys_pep_sf"/>
</dbReference>
<proteinExistence type="predicted"/>
<reference evidence="15 16" key="1">
    <citation type="submission" date="2024-02" db="EMBL/GenBank/DDBJ databases">
        <authorList>
            <person name="Chen Y."/>
            <person name="Shah S."/>
            <person name="Dougan E. K."/>
            <person name="Thang M."/>
            <person name="Chan C."/>
        </authorList>
    </citation>
    <scope>NUCLEOTIDE SEQUENCE [LARGE SCALE GENOMIC DNA]</scope>
</reference>
<feature type="region of interest" description="Disordered" evidence="13">
    <location>
        <begin position="1"/>
        <end position="22"/>
    </location>
</feature>
<dbReference type="CDD" id="cd22749">
    <property type="entry name" value="Otubain_C65"/>
    <property type="match status" value="1"/>
</dbReference>
<evidence type="ECO:0000259" key="14">
    <source>
        <dbReference type="PROSITE" id="PS51873"/>
    </source>
</evidence>
<evidence type="ECO:0000256" key="6">
    <source>
        <dbReference type="ARBA" id="ARBA00022737"/>
    </source>
</evidence>
<dbReference type="InterPro" id="IPR019400">
    <property type="entry name" value="Peptidase_C65_otubain"/>
</dbReference>
<evidence type="ECO:0000256" key="9">
    <source>
        <dbReference type="ARBA" id="ARBA00022801"/>
    </source>
</evidence>
<keyword evidence="12" id="KW-0175">Coiled coil</keyword>
<evidence type="ECO:0000256" key="5">
    <source>
        <dbReference type="ARBA" id="ARBA00022723"/>
    </source>
</evidence>
<name>A0ABP0J2C0_9DINO</name>
<keyword evidence="10" id="KW-0788">Thiol protease</keyword>
<protein>
    <recommendedName>
        <fullName evidence="2">ubiquitinyl hydrolase 1</fullName>
        <ecNumber evidence="2">3.4.19.12</ecNumber>
    </recommendedName>
</protein>
<dbReference type="PANTHER" id="PTHR12931">
    <property type="entry name" value="UBIQUITIN THIOLESTERASE PROTEIN OTUB"/>
    <property type="match status" value="1"/>
</dbReference>
<feature type="coiled-coil region" evidence="12">
    <location>
        <begin position="29"/>
        <end position="65"/>
    </location>
</feature>
<feature type="region of interest" description="Disordered" evidence="13">
    <location>
        <begin position="896"/>
        <end position="916"/>
    </location>
</feature>
<organism evidence="15 16">
    <name type="scientific">Durusdinium trenchii</name>
    <dbReference type="NCBI Taxonomy" id="1381693"/>
    <lineage>
        <taxon>Eukaryota</taxon>
        <taxon>Sar</taxon>
        <taxon>Alveolata</taxon>
        <taxon>Dinophyceae</taxon>
        <taxon>Suessiales</taxon>
        <taxon>Symbiodiniaceae</taxon>
        <taxon>Durusdinium</taxon>
    </lineage>
</organism>
<dbReference type="PROSITE" id="PS51873">
    <property type="entry name" value="TRIAD"/>
    <property type="match status" value="1"/>
</dbReference>
<evidence type="ECO:0000313" key="15">
    <source>
        <dbReference type="EMBL" id="CAK9008517.1"/>
    </source>
</evidence>
<dbReference type="PANTHER" id="PTHR12931:SF15">
    <property type="entry name" value="UBIQUITIN THIOESTERASE OTUBAIN-LIKE"/>
    <property type="match status" value="1"/>
</dbReference>
<dbReference type="SMART" id="SM00184">
    <property type="entry name" value="RING"/>
    <property type="match status" value="4"/>
</dbReference>
<dbReference type="Gene3D" id="1.20.1300.20">
    <property type="entry name" value="Peptidase C65 Otubain, subdomain 2"/>
    <property type="match status" value="1"/>
</dbReference>
<evidence type="ECO:0000256" key="2">
    <source>
        <dbReference type="ARBA" id="ARBA00012759"/>
    </source>
</evidence>
<gene>
    <name evidence="15" type="ORF">SCF082_LOCUS9890</name>
</gene>
<sequence>MTDDMKEARERARKRAAEREHNAYMMDRYAELDRIKKEAEDKKKKEQAEKEAALKRKVAEKLAQEARPHKLFVAGDAKGNLEKLFSTVEAQAAKVGGIEALLCVGRLLPDQLEGTGAPYFLGEKKPPLETFFIDSSPALLQAAPMGCTLCEHLHFLGGYGVRTICGLRVAFLSGHYDAAKYETPDVDFVGGAFTARAVKRLRCLVAEDKWRRGVDVLLTTAWPSGLDQKLEEQAKPSQVAETRPWQEVAAAPLAELCCAIEPRYHLFGTADLFYQRPPFKAPRREHACRCIGLAHVASKRKWLHALSLSPMDAMKKEDLRQLPAGTTPCPFPRRELQASKDQVKEPKALSKDAALGELALEALKKHDFATWHQYSERLKESVVWLGNANADFFPSAKKARTETEPERRDEATASPTAQSPVSREEEDEEEETQEDIATKQQAQENLSKPPKKGIVRYTFRDEGLLGIRLSRDVPPWILEVRDGTLAARKAPKVPVGGARQTSSGIGYRLAHGRPDAFCEFSVTGVRLRVEEKEEELSEEIPDEFDSPQANVLQLLPIETLQEQFPHNANLQQQFASLAASFQAWRPIRGDGNCYYRAVLFAWLEHCFAQGLQRPLQALLEKLGNGKEAQLCQNRLKAWLLQRQKCTDDAGVQSILERLTAEFNRKDVDYAFVYCLRQLVAQYVRLHAKDSIDGSLTLESWAFATGATNIDEYCEQHICSMQKDAADHVQWVCPRVLETIVRICMVDRETARCTFIDYGQAKPGPPPYVGATSVPTAAELTVGGSPEIFLLLKPGHYDILVPRRKLRPRPENLESLKDVGELCAGFRAVMRCLEEKLVHELLEHRRDWKELDHFQGQLTSVLEPLYHMMQVPSQPEMSAMRALLPCLDDFLQNTRPQQVDAPRPKHAVRNSRERSEPKPGLCCVCIKNEAEITAKCGCSYHRRCLEEYAHASTSWSQLACKLHRRIFGHDFLISHLGDAMAASLLPQPSPRRPQSQQMQSGHLGVALGVPCVICFGEDGVLKTLHCGFKAHLHCLKDFWFQKVSTLCRITDIRCPAEVAGCASVLLESDLRGVITREDLQLAEQTVREVDERNQRLIEELKRQSEEYRPTFRCAICLVDHEVEGCCTLPCQHRFCFESLQYHFDLIVRERRLSKLTCPAEGCGYNLRSEDSIHIFQQCLPEESYYKLLEFLTRDDPHIVDCRALGCEERVFCDEGDDYADLACPKGHRFCAKCDNGPHPSLSCAARRSQLEQEKCEVWSQVLSMGWKPCPRKCRYGGGYKAQEECDHVTCECGHQFCWDCGIDRRIPLAHDNRWHKPSCRYYTRLEEVAELPKFEASCPACRRSGDSKEPCHLDIWIDDQRAS</sequence>
<evidence type="ECO:0000313" key="16">
    <source>
        <dbReference type="Proteomes" id="UP001642464"/>
    </source>
</evidence>
<feature type="region of interest" description="Disordered" evidence="13">
    <location>
        <begin position="324"/>
        <end position="348"/>
    </location>
</feature>
<dbReference type="InterPro" id="IPR042468">
    <property type="entry name" value="Peptidase_C65_otubain_sub1"/>
</dbReference>
<dbReference type="Gene3D" id="3.30.40.10">
    <property type="entry name" value="Zinc/RING finger domain, C3HC4 (zinc finger)"/>
    <property type="match status" value="1"/>
</dbReference>
<evidence type="ECO:0000256" key="7">
    <source>
        <dbReference type="ARBA" id="ARBA00022771"/>
    </source>
</evidence>
<dbReference type="Pfam" id="PF01485">
    <property type="entry name" value="IBR"/>
    <property type="match status" value="1"/>
</dbReference>
<comment type="catalytic activity">
    <reaction evidence="1">
        <text>Thiol-dependent hydrolysis of ester, thioester, amide, peptide and isopeptide bonds formed by the C-terminal Gly of ubiquitin (a 76-residue protein attached to proteins as an intracellular targeting signal).</text>
        <dbReference type="EC" id="3.4.19.12"/>
    </reaction>
</comment>
<evidence type="ECO:0000256" key="13">
    <source>
        <dbReference type="SAM" id="MobiDB-lite"/>
    </source>
</evidence>
<dbReference type="SUPFAM" id="SSF57850">
    <property type="entry name" value="RING/U-box"/>
    <property type="match status" value="2"/>
</dbReference>
<comment type="caution">
    <text evidence="15">The sequence shown here is derived from an EMBL/GenBank/DDBJ whole genome shotgun (WGS) entry which is preliminary data.</text>
</comment>
<dbReference type="InterPro" id="IPR042467">
    <property type="entry name" value="Peptidase_C65_otubain_sub2"/>
</dbReference>
<dbReference type="SUPFAM" id="SSF54001">
    <property type="entry name" value="Cysteine proteinases"/>
    <property type="match status" value="1"/>
</dbReference>
<accession>A0ABP0J2C0</accession>
<evidence type="ECO:0000256" key="3">
    <source>
        <dbReference type="ARBA" id="ARBA00022670"/>
    </source>
</evidence>
<dbReference type="InterPro" id="IPR013083">
    <property type="entry name" value="Znf_RING/FYVE/PHD"/>
</dbReference>
<keyword evidence="11" id="KW-0862">Zinc</keyword>
<dbReference type="InterPro" id="IPR001841">
    <property type="entry name" value="Znf_RING"/>
</dbReference>
<keyword evidence="4" id="KW-0808">Transferase</keyword>
<dbReference type="InterPro" id="IPR002867">
    <property type="entry name" value="IBR_dom"/>
</dbReference>
<feature type="compositionally biased region" description="Acidic residues" evidence="13">
    <location>
        <begin position="424"/>
        <end position="434"/>
    </location>
</feature>
<keyword evidence="5" id="KW-0479">Metal-binding</keyword>
<keyword evidence="16" id="KW-1185">Reference proteome</keyword>
<dbReference type="CDD" id="cd20335">
    <property type="entry name" value="BRcat_RBR"/>
    <property type="match status" value="1"/>
</dbReference>
<feature type="compositionally biased region" description="Basic and acidic residues" evidence="13">
    <location>
        <begin position="332"/>
        <end position="348"/>
    </location>
</feature>
<dbReference type="EC" id="3.4.19.12" evidence="2"/>
<evidence type="ECO:0000256" key="11">
    <source>
        <dbReference type="ARBA" id="ARBA00022833"/>
    </source>
</evidence>
<keyword evidence="9" id="KW-0378">Hydrolase</keyword>
<evidence type="ECO:0000256" key="10">
    <source>
        <dbReference type="ARBA" id="ARBA00022807"/>
    </source>
</evidence>
<dbReference type="Gene3D" id="3.30.200.60">
    <property type="entry name" value="Peptidase C65 Otubain, subdomain 1"/>
    <property type="match status" value="1"/>
</dbReference>
<dbReference type="Proteomes" id="UP001642464">
    <property type="component" value="Unassembled WGS sequence"/>
</dbReference>
<dbReference type="Pfam" id="PF10275">
    <property type="entry name" value="Peptidase_C65"/>
    <property type="match status" value="1"/>
</dbReference>
<keyword evidence="7" id="KW-0863">Zinc-finger</keyword>
<feature type="compositionally biased region" description="Basic and acidic residues" evidence="13">
    <location>
        <begin position="399"/>
        <end position="411"/>
    </location>
</feature>
<evidence type="ECO:0000256" key="4">
    <source>
        <dbReference type="ARBA" id="ARBA00022679"/>
    </source>
</evidence>
<feature type="region of interest" description="Disordered" evidence="13">
    <location>
        <begin position="395"/>
        <end position="449"/>
    </location>
</feature>
<keyword evidence="6" id="KW-0677">Repeat</keyword>
<dbReference type="EMBL" id="CAXAMM010005780">
    <property type="protein sequence ID" value="CAK9008517.1"/>
    <property type="molecule type" value="Genomic_DNA"/>
</dbReference>
<keyword evidence="8" id="KW-0833">Ubl conjugation pathway</keyword>
<evidence type="ECO:0000256" key="12">
    <source>
        <dbReference type="SAM" id="Coils"/>
    </source>
</evidence>
<keyword evidence="3" id="KW-0645">Protease</keyword>